<evidence type="ECO:0000256" key="1">
    <source>
        <dbReference type="ARBA" id="ARBA00009617"/>
    </source>
</evidence>
<name>A0ABU8S7I9_9SPHN</name>
<dbReference type="PANTHER" id="PTHR11328">
    <property type="entry name" value="MAJOR FACILITATOR SUPERFAMILY DOMAIN-CONTAINING PROTEIN"/>
    <property type="match status" value="1"/>
</dbReference>
<comment type="similarity">
    <text evidence="1">Belongs to the sodium:galactoside symporter (TC 2.A.2) family.</text>
</comment>
<evidence type="ECO:0000313" key="4">
    <source>
        <dbReference type="Proteomes" id="UP001379235"/>
    </source>
</evidence>
<gene>
    <name evidence="3" type="ORF">WG900_07935</name>
</gene>
<dbReference type="PANTHER" id="PTHR11328:SF24">
    <property type="entry name" value="MAJOR FACILITATOR SUPERFAMILY (MFS) PROFILE DOMAIN-CONTAINING PROTEIN"/>
    <property type="match status" value="1"/>
</dbReference>
<feature type="transmembrane region" description="Helical" evidence="2">
    <location>
        <begin position="410"/>
        <end position="430"/>
    </location>
</feature>
<evidence type="ECO:0000313" key="3">
    <source>
        <dbReference type="EMBL" id="MEJ6009847.1"/>
    </source>
</evidence>
<evidence type="ECO:0000256" key="2">
    <source>
        <dbReference type="SAM" id="Phobius"/>
    </source>
</evidence>
<keyword evidence="2" id="KW-0472">Membrane</keyword>
<feature type="transmembrane region" description="Helical" evidence="2">
    <location>
        <begin position="158"/>
        <end position="178"/>
    </location>
</feature>
<dbReference type="InterPro" id="IPR001927">
    <property type="entry name" value="Na/Gal_symport"/>
</dbReference>
<feature type="transmembrane region" description="Helical" evidence="2">
    <location>
        <begin position="115"/>
        <end position="138"/>
    </location>
</feature>
<feature type="transmembrane region" description="Helical" evidence="2">
    <location>
        <begin position="86"/>
        <end position="103"/>
    </location>
</feature>
<organism evidence="3 4">
    <name type="scientific">Novosphingobium aquae</name>
    <dbReference type="NCBI Taxonomy" id="3133435"/>
    <lineage>
        <taxon>Bacteria</taxon>
        <taxon>Pseudomonadati</taxon>
        <taxon>Pseudomonadota</taxon>
        <taxon>Alphaproteobacteria</taxon>
        <taxon>Sphingomonadales</taxon>
        <taxon>Sphingomonadaceae</taxon>
        <taxon>Novosphingobium</taxon>
    </lineage>
</organism>
<protein>
    <submittedName>
        <fullName evidence="3">Glycoside-pentoside-hexuronide (GPH):cation symporter</fullName>
    </submittedName>
</protein>
<feature type="transmembrane region" description="Helical" evidence="2">
    <location>
        <begin position="325"/>
        <end position="354"/>
    </location>
</feature>
<feature type="transmembrane region" description="Helical" evidence="2">
    <location>
        <begin position="366"/>
        <end position="390"/>
    </location>
</feature>
<feature type="transmembrane region" description="Helical" evidence="2">
    <location>
        <begin position="190"/>
        <end position="209"/>
    </location>
</feature>
<dbReference type="RefSeq" id="WP_339966157.1">
    <property type="nucleotide sequence ID" value="NZ_JBBHJY010000003.1"/>
</dbReference>
<comment type="caution">
    <text evidence="3">The sequence shown here is derived from an EMBL/GenBank/DDBJ whole genome shotgun (WGS) entry which is preliminary data.</text>
</comment>
<reference evidence="3 4" key="1">
    <citation type="submission" date="2024-03" db="EMBL/GenBank/DDBJ databases">
        <authorList>
            <person name="Jo J.-H."/>
        </authorList>
    </citation>
    <scope>NUCLEOTIDE SEQUENCE [LARGE SCALE GENOMIC DNA]</scope>
    <source>
        <strain evidence="3 4">AS3R-12</strain>
    </source>
</reference>
<keyword evidence="2" id="KW-0812">Transmembrane</keyword>
<dbReference type="Gene3D" id="1.20.1250.20">
    <property type="entry name" value="MFS general substrate transporter like domains"/>
    <property type="match status" value="2"/>
</dbReference>
<feature type="transmembrane region" description="Helical" evidence="2">
    <location>
        <begin position="270"/>
        <end position="289"/>
    </location>
</feature>
<feature type="transmembrane region" description="Helical" evidence="2">
    <location>
        <begin position="235"/>
        <end position="258"/>
    </location>
</feature>
<dbReference type="Pfam" id="PF13347">
    <property type="entry name" value="MFS_2"/>
    <property type="match status" value="1"/>
</dbReference>
<dbReference type="InterPro" id="IPR039672">
    <property type="entry name" value="MFS_2"/>
</dbReference>
<accession>A0ABU8S7I9</accession>
<keyword evidence="4" id="KW-1185">Reference proteome</keyword>
<sequence>MSPANAIPVRLTLRERLSYGFGDLGFSLPYNMVSGTLLFYYVNVIKLPAAAVGTIFLIARLMDAVIDMGVGIAVDRTRTRWGRTRPYFLFMALPYAAVYVALFSMPDWSQQAQLVYAFVTFKALGILMSMGAIPYTALMPMMTNHTGDRLKLSGMRSLGTSVSVVLGTAAVAPLLAAFGGEANADGYRKVAMIFAVISLVSILSLYANCRERIVEERKESAPLLPAIGEMLRNRAWLVTFFSCLAYFVRFGGMMAVTFNLAIDTFREPWLIGWMLPGVAGTLLLSAFVAPPILARTGIRKGSLGAVLLAAGLFLALPWLEGNWTAFLIVYFVACLTTSITITAAFAMIALTVDYHEWRFGSRNEGLLSAGVSLATKVGMALGTAGVAFMLAASDYSPEAVSETARQAIRWTYYGGTVGMLLLQALIFWFWPMDGMEQQIRDEISGRGAKS</sequence>
<dbReference type="NCBIfam" id="TIGR00792">
    <property type="entry name" value="gph"/>
    <property type="match status" value="1"/>
</dbReference>
<dbReference type="Proteomes" id="UP001379235">
    <property type="component" value="Unassembled WGS sequence"/>
</dbReference>
<feature type="transmembrane region" description="Helical" evidence="2">
    <location>
        <begin position="301"/>
        <end position="319"/>
    </location>
</feature>
<dbReference type="EMBL" id="JBBHJY010000003">
    <property type="protein sequence ID" value="MEJ6009847.1"/>
    <property type="molecule type" value="Genomic_DNA"/>
</dbReference>
<proteinExistence type="inferred from homology"/>
<keyword evidence="2" id="KW-1133">Transmembrane helix</keyword>
<dbReference type="SUPFAM" id="SSF103473">
    <property type="entry name" value="MFS general substrate transporter"/>
    <property type="match status" value="1"/>
</dbReference>
<feature type="transmembrane region" description="Helical" evidence="2">
    <location>
        <begin position="48"/>
        <end position="74"/>
    </location>
</feature>
<dbReference type="InterPro" id="IPR036259">
    <property type="entry name" value="MFS_trans_sf"/>
</dbReference>